<dbReference type="PROSITE" id="PS00382">
    <property type="entry name" value="CLP_PROTEASE_HIS"/>
    <property type="match status" value="1"/>
</dbReference>
<geneLocation type="plastid" evidence="10"/>
<evidence type="ECO:0000256" key="9">
    <source>
        <dbReference type="SAM" id="MobiDB-lite"/>
    </source>
</evidence>
<feature type="compositionally biased region" description="Basic and acidic residues" evidence="9">
    <location>
        <begin position="216"/>
        <end position="271"/>
    </location>
</feature>
<dbReference type="GO" id="GO:0051117">
    <property type="term" value="F:ATPase binding"/>
    <property type="evidence" value="ECO:0007669"/>
    <property type="project" value="TreeGrafter"/>
</dbReference>
<organism evidence="10">
    <name type="scientific">Juniperus communis</name>
    <name type="common">Common juniper</name>
    <dbReference type="NCBI Taxonomy" id="58039"/>
    <lineage>
        <taxon>Eukaryota</taxon>
        <taxon>Viridiplantae</taxon>
        <taxon>Streptophyta</taxon>
        <taxon>Embryophyta</taxon>
        <taxon>Tracheophyta</taxon>
        <taxon>Spermatophyta</taxon>
        <taxon>Pinopsida</taxon>
        <taxon>Pinidae</taxon>
        <taxon>Conifers II</taxon>
        <taxon>Cupressales</taxon>
        <taxon>Cupressaceae</taxon>
        <taxon>Juniperus</taxon>
    </lineage>
</organism>
<evidence type="ECO:0000256" key="6">
    <source>
        <dbReference type="ARBA" id="ARBA00034021"/>
    </source>
</evidence>
<dbReference type="GO" id="GO:0004252">
    <property type="term" value="F:serine-type endopeptidase activity"/>
    <property type="evidence" value="ECO:0007669"/>
    <property type="project" value="UniProtKB-EC"/>
</dbReference>
<evidence type="ECO:0000256" key="8">
    <source>
        <dbReference type="RuleBase" id="RU003567"/>
    </source>
</evidence>
<feature type="region of interest" description="Disordered" evidence="9">
    <location>
        <begin position="187"/>
        <end position="316"/>
    </location>
</feature>
<keyword evidence="3 10" id="KW-0645">Protease</keyword>
<keyword evidence="4" id="KW-0378">Hydrolase</keyword>
<evidence type="ECO:0000256" key="7">
    <source>
        <dbReference type="PROSITE-ProRule" id="PRU10086"/>
    </source>
</evidence>
<reference evidence="10" key="1">
    <citation type="submission" date="2018-03" db="EMBL/GenBank/DDBJ databases">
        <title>Evidence for ancient recombination among plastid genomes of the Cupressus-Juniperus-Xanthocyparis complex (Cupressaceae).</title>
        <authorList>
            <person name="Zhu A."/>
            <person name="Fan W."/>
            <person name="Adams R.P."/>
            <person name="Mower J.P."/>
        </authorList>
    </citation>
    <scope>NUCLEOTIDE SEQUENCE</scope>
</reference>
<feature type="active site" evidence="7">
    <location>
        <position position="108"/>
    </location>
</feature>
<dbReference type="GO" id="GO:0009368">
    <property type="term" value="C:endopeptidase Clp complex"/>
    <property type="evidence" value="ECO:0007669"/>
    <property type="project" value="TreeGrafter"/>
</dbReference>
<sequence>MWVEIYYRLFFGRYLFLGRALEKQPADQIMKCMIYLNQEDQTKDFMFFISCRGGGMLQGIAVYDVMQFVTGDVFTAGFGLNASMGAFLLHGGALTKRVLSENGRMMIHQPHMSPYDRRRHDESGADAEFMCILRTYILETYIRRTRQEPEIIESLLERDIFLEPEEAKEVYLIDEIGGEGMGLLFPSFDKKDNDHQKGSDNDDIYNNIYQIGQDNDSSKDDDKIGQDNDSSKDDDKIGHDDDHEIGHDDYEIGHDDDHEIGHGKDPKDSEYPTRPSWPQQPLSPQKLVMGFGAEGFEPTTSTIPKWHATKLRHTPL</sequence>
<dbReference type="GO" id="GO:0009536">
    <property type="term" value="C:plastid"/>
    <property type="evidence" value="ECO:0007669"/>
    <property type="project" value="UniProtKB-ARBA"/>
</dbReference>
<dbReference type="InterPro" id="IPR029045">
    <property type="entry name" value="ClpP/crotonase-like_dom_sf"/>
</dbReference>
<keyword evidence="2 10" id="KW-0934">Plastid</keyword>
<evidence type="ECO:0000256" key="1">
    <source>
        <dbReference type="ARBA" id="ARBA00007039"/>
    </source>
</evidence>
<dbReference type="PRINTS" id="PR00127">
    <property type="entry name" value="CLPPROTEASEP"/>
</dbReference>
<comment type="catalytic activity">
    <reaction evidence="6 7">
        <text>Hydrolysis of proteins to small peptides in the presence of ATP and magnesium. alpha-casein is the usual test substrate. In the absence of ATP, only oligopeptides shorter than five residues are hydrolyzed (such as succinyl-Leu-Tyr-|-NHMec, and Leu-Tyr-Leu-|-Tyr-Trp, in which cleavage of the -Tyr-|-Leu- and -Tyr-|-Trp bonds also occurs).</text>
        <dbReference type="EC" id="3.4.21.92"/>
    </reaction>
</comment>
<dbReference type="SUPFAM" id="SSF52096">
    <property type="entry name" value="ClpP/crotonase"/>
    <property type="match status" value="1"/>
</dbReference>
<evidence type="ECO:0000256" key="3">
    <source>
        <dbReference type="ARBA" id="ARBA00022670"/>
    </source>
</evidence>
<proteinExistence type="inferred from homology"/>
<dbReference type="Pfam" id="PF00574">
    <property type="entry name" value="CLP_protease"/>
    <property type="match status" value="1"/>
</dbReference>
<evidence type="ECO:0000256" key="2">
    <source>
        <dbReference type="ARBA" id="ARBA00022640"/>
    </source>
</evidence>
<dbReference type="GO" id="GO:0004176">
    <property type="term" value="F:ATP-dependent peptidase activity"/>
    <property type="evidence" value="ECO:0007669"/>
    <property type="project" value="InterPro"/>
</dbReference>
<dbReference type="PANTHER" id="PTHR10381:SF15">
    <property type="entry name" value="CHLOROPLASTIC ATP-DEPENDENT CLP PROTEASE PROTEOLYTIC SUBUNIT 1"/>
    <property type="match status" value="1"/>
</dbReference>
<protein>
    <recommendedName>
        <fullName evidence="8">ATP-dependent Clp protease proteolytic subunit</fullName>
    </recommendedName>
</protein>
<dbReference type="AlphaFoldDB" id="A0A346JL86"/>
<dbReference type="Gene3D" id="3.90.226.10">
    <property type="entry name" value="2-enoyl-CoA Hydratase, Chain A, domain 1"/>
    <property type="match status" value="1"/>
</dbReference>
<gene>
    <name evidence="10" type="primary">clpP</name>
</gene>
<comment type="similarity">
    <text evidence="1 8">Belongs to the peptidase S14 family.</text>
</comment>
<dbReference type="CDD" id="cd07017">
    <property type="entry name" value="S14_ClpP_2"/>
    <property type="match status" value="1"/>
</dbReference>
<evidence type="ECO:0000256" key="5">
    <source>
        <dbReference type="ARBA" id="ARBA00022825"/>
    </source>
</evidence>
<dbReference type="InterPro" id="IPR023562">
    <property type="entry name" value="ClpP/TepA"/>
</dbReference>
<dbReference type="PANTHER" id="PTHR10381">
    <property type="entry name" value="ATP-DEPENDENT CLP PROTEASE PROTEOLYTIC SUBUNIT"/>
    <property type="match status" value="1"/>
</dbReference>
<evidence type="ECO:0000256" key="4">
    <source>
        <dbReference type="ARBA" id="ARBA00022801"/>
    </source>
</evidence>
<feature type="compositionally biased region" description="Basic residues" evidence="9">
    <location>
        <begin position="307"/>
        <end position="316"/>
    </location>
</feature>
<name>A0A346JL86_JUNCM</name>
<dbReference type="InterPro" id="IPR033135">
    <property type="entry name" value="ClpP_His_AS"/>
</dbReference>
<keyword evidence="5" id="KW-0720">Serine protease</keyword>
<dbReference type="InterPro" id="IPR001907">
    <property type="entry name" value="ClpP"/>
</dbReference>
<evidence type="ECO:0000313" key="10">
    <source>
        <dbReference type="EMBL" id="AXP34402.1"/>
    </source>
</evidence>
<accession>A0A346JL86</accession>
<dbReference type="EMBL" id="MH121052">
    <property type="protein sequence ID" value="AXP34402.1"/>
    <property type="molecule type" value="Genomic_DNA"/>
</dbReference>
<dbReference type="GO" id="GO:0006515">
    <property type="term" value="P:protein quality control for misfolded or incompletely synthesized proteins"/>
    <property type="evidence" value="ECO:0007669"/>
    <property type="project" value="TreeGrafter"/>
</dbReference>
<feature type="compositionally biased region" description="Basic and acidic residues" evidence="9">
    <location>
        <begin position="188"/>
        <end position="200"/>
    </location>
</feature>